<reference evidence="5 7" key="1">
    <citation type="submission" date="2016-06" db="EMBL/GenBank/DDBJ databases">
        <authorList>
            <person name="Kjaerup R.B."/>
            <person name="Dalgaard T.S."/>
            <person name="Juul-Madsen H.R."/>
        </authorList>
    </citation>
    <scope>NUCLEOTIDE SEQUENCE [LARGE SCALE GENOMIC DNA]</scope>
    <source>
        <strain evidence="5 7">DSM 43363</strain>
    </source>
</reference>
<evidence type="ECO:0000259" key="4">
    <source>
        <dbReference type="PROSITE" id="PS50893"/>
    </source>
</evidence>
<evidence type="ECO:0000256" key="1">
    <source>
        <dbReference type="ARBA" id="ARBA00022448"/>
    </source>
</evidence>
<dbReference type="RefSeq" id="WP_091629152.1">
    <property type="nucleotide sequence ID" value="NZ_CP109071.1"/>
</dbReference>
<sequence length="268" mass="29066">MSPRHERLLDAPPAAVVARSGQAALAVRNASIAYGPKSPVIVDNVSFDVNQGEAFILIGRSGCGKSTLLRSLAGFQELRSGDILLDGKKTKSPGPDRMMVFQNFDQLLPWRTALQNVEFAVKKSGSKDTTSPRQRALDALEMVHLSAASDKFPSQLSGGMQQRVAIARALAVRPRIVLMDEPFGALDAMTRASLQAELLRLQKEMNMTLVFVTHSIEEAVYLGGRIGLMTPQGTFEGIYTNAFQGQLDSPECAEFAGELRTKLEMSAA</sequence>
<dbReference type="InterPro" id="IPR003593">
    <property type="entry name" value="AAA+_ATPase"/>
</dbReference>
<evidence type="ECO:0000313" key="7">
    <source>
        <dbReference type="Proteomes" id="UP000199343"/>
    </source>
</evidence>
<evidence type="ECO:0000313" key="8">
    <source>
        <dbReference type="Proteomes" id="UP001334804"/>
    </source>
</evidence>
<dbReference type="PROSITE" id="PS00211">
    <property type="entry name" value="ABC_TRANSPORTER_1"/>
    <property type="match status" value="1"/>
</dbReference>
<proteinExistence type="predicted"/>
<dbReference type="PANTHER" id="PTHR42788:SF10">
    <property type="entry name" value="ABC TRANSPORTER ATP-BINDING PROTEIN"/>
    <property type="match status" value="1"/>
</dbReference>
<dbReference type="STRING" id="47871.GA0070608_3435"/>
<dbReference type="SMART" id="SM00382">
    <property type="entry name" value="AAA"/>
    <property type="match status" value="1"/>
</dbReference>
<dbReference type="EMBL" id="CP109071">
    <property type="protein sequence ID" value="WSA30554.1"/>
    <property type="molecule type" value="Genomic_DNA"/>
</dbReference>
<dbReference type="CDD" id="cd03293">
    <property type="entry name" value="ABC_NrtD_SsuB_transporters"/>
    <property type="match status" value="1"/>
</dbReference>
<keyword evidence="1" id="KW-0813">Transport</keyword>
<dbReference type="Gene3D" id="3.40.50.300">
    <property type="entry name" value="P-loop containing nucleotide triphosphate hydrolases"/>
    <property type="match status" value="1"/>
</dbReference>
<dbReference type="InterPro" id="IPR003439">
    <property type="entry name" value="ABC_transporter-like_ATP-bd"/>
</dbReference>
<evidence type="ECO:0000313" key="5">
    <source>
        <dbReference type="EMBL" id="SCL67105.1"/>
    </source>
</evidence>
<dbReference type="EMBL" id="FMIC01000002">
    <property type="protein sequence ID" value="SCL67105.1"/>
    <property type="molecule type" value="Genomic_DNA"/>
</dbReference>
<dbReference type="InterPro" id="IPR027417">
    <property type="entry name" value="P-loop_NTPase"/>
</dbReference>
<reference evidence="6 8" key="2">
    <citation type="submission" date="2022-10" db="EMBL/GenBank/DDBJ databases">
        <title>The complete genomes of actinobacterial strains from the NBC collection.</title>
        <authorList>
            <person name="Joergensen T.S."/>
            <person name="Alvarez Arevalo M."/>
            <person name="Sterndorff E.B."/>
            <person name="Faurdal D."/>
            <person name="Vuksanovic O."/>
            <person name="Mourched A.-S."/>
            <person name="Charusanti P."/>
            <person name="Shaw S."/>
            <person name="Blin K."/>
            <person name="Weber T."/>
        </authorList>
    </citation>
    <scope>NUCLEOTIDE SEQUENCE [LARGE SCALE GENOMIC DNA]</scope>
    <source>
        <strain evidence="6 8">NBC 01809</strain>
    </source>
</reference>
<organism evidence="5 7">
    <name type="scientific">Micromonospora peucetia</name>
    <dbReference type="NCBI Taxonomy" id="47871"/>
    <lineage>
        <taxon>Bacteria</taxon>
        <taxon>Bacillati</taxon>
        <taxon>Actinomycetota</taxon>
        <taxon>Actinomycetes</taxon>
        <taxon>Micromonosporales</taxon>
        <taxon>Micromonosporaceae</taxon>
        <taxon>Micromonospora</taxon>
    </lineage>
</organism>
<keyword evidence="3 5" id="KW-0067">ATP-binding</keyword>
<dbReference type="GO" id="GO:0016887">
    <property type="term" value="F:ATP hydrolysis activity"/>
    <property type="evidence" value="ECO:0007669"/>
    <property type="project" value="InterPro"/>
</dbReference>
<feature type="domain" description="ABC transporter" evidence="4">
    <location>
        <begin position="27"/>
        <end position="256"/>
    </location>
</feature>
<dbReference type="AlphaFoldDB" id="A0A1C6VLG0"/>
<dbReference type="OrthoDB" id="8773773at2"/>
<name>A0A1C6VLG0_9ACTN</name>
<dbReference type="Proteomes" id="UP001334804">
    <property type="component" value="Chromosome"/>
</dbReference>
<protein>
    <submittedName>
        <fullName evidence="6">ABC transporter ATP-binding protein</fullName>
    </submittedName>
    <submittedName>
        <fullName evidence="5">NitT/TauT family transport system ATP-binding protein</fullName>
    </submittedName>
</protein>
<dbReference type="SUPFAM" id="SSF52540">
    <property type="entry name" value="P-loop containing nucleoside triphosphate hydrolases"/>
    <property type="match status" value="1"/>
</dbReference>
<evidence type="ECO:0000256" key="3">
    <source>
        <dbReference type="ARBA" id="ARBA00022840"/>
    </source>
</evidence>
<dbReference type="InterPro" id="IPR050166">
    <property type="entry name" value="ABC_transporter_ATP-bind"/>
</dbReference>
<keyword evidence="8" id="KW-1185">Reference proteome</keyword>
<dbReference type="InterPro" id="IPR017871">
    <property type="entry name" value="ABC_transporter-like_CS"/>
</dbReference>
<dbReference type="Pfam" id="PF00005">
    <property type="entry name" value="ABC_tran"/>
    <property type="match status" value="1"/>
</dbReference>
<dbReference type="GO" id="GO:0005524">
    <property type="term" value="F:ATP binding"/>
    <property type="evidence" value="ECO:0007669"/>
    <property type="project" value="UniProtKB-KW"/>
</dbReference>
<keyword evidence="2" id="KW-0547">Nucleotide-binding</keyword>
<evidence type="ECO:0000256" key="2">
    <source>
        <dbReference type="ARBA" id="ARBA00022741"/>
    </source>
</evidence>
<gene>
    <name evidence="5" type="ORF">GA0070608_3435</name>
    <name evidence="6" type="ORF">OIE14_20505</name>
</gene>
<dbReference type="PANTHER" id="PTHR42788">
    <property type="entry name" value="TAURINE IMPORT ATP-BINDING PROTEIN-RELATED"/>
    <property type="match status" value="1"/>
</dbReference>
<dbReference type="Proteomes" id="UP000199343">
    <property type="component" value="Unassembled WGS sequence"/>
</dbReference>
<dbReference type="PROSITE" id="PS50893">
    <property type="entry name" value="ABC_TRANSPORTER_2"/>
    <property type="match status" value="1"/>
</dbReference>
<accession>A0A1C6VLG0</accession>
<evidence type="ECO:0000313" key="6">
    <source>
        <dbReference type="EMBL" id="WSA30554.1"/>
    </source>
</evidence>